<reference evidence="1" key="1">
    <citation type="submission" date="2020-05" db="EMBL/GenBank/DDBJ databases">
        <authorList>
            <person name="Chiriac C."/>
            <person name="Salcher M."/>
            <person name="Ghai R."/>
            <person name="Kavagutti S V."/>
        </authorList>
    </citation>
    <scope>NUCLEOTIDE SEQUENCE</scope>
</reference>
<gene>
    <name evidence="1" type="ORF">UFOPK3037_01733</name>
</gene>
<accession>A0A6J6Z4W3</accession>
<dbReference type="EMBL" id="CAFAAO010000044">
    <property type="protein sequence ID" value="CAB4816820.1"/>
    <property type="molecule type" value="Genomic_DNA"/>
</dbReference>
<evidence type="ECO:0000313" key="1">
    <source>
        <dbReference type="EMBL" id="CAB4816820.1"/>
    </source>
</evidence>
<proteinExistence type="predicted"/>
<dbReference type="AlphaFoldDB" id="A0A6J6Z4W3"/>
<name>A0A6J6Z4W3_9ZZZZ</name>
<protein>
    <submittedName>
        <fullName evidence="1">Unannotated protein</fullName>
    </submittedName>
</protein>
<sequence length="56" mass="6574">MNIKSRIQKLERVKVDDFALILLLDGETQEAAYQRYCTQHKKPRVAVFVSHLDMLL</sequence>
<organism evidence="1">
    <name type="scientific">freshwater metagenome</name>
    <dbReference type="NCBI Taxonomy" id="449393"/>
    <lineage>
        <taxon>unclassified sequences</taxon>
        <taxon>metagenomes</taxon>
        <taxon>ecological metagenomes</taxon>
    </lineage>
</organism>